<feature type="transmembrane region" description="Helical" evidence="7">
    <location>
        <begin position="145"/>
        <end position="167"/>
    </location>
</feature>
<keyword evidence="2" id="KW-0813">Transport</keyword>
<feature type="transmembrane region" description="Helical" evidence="7">
    <location>
        <begin position="318"/>
        <end position="342"/>
    </location>
</feature>
<feature type="transmembrane region" description="Helical" evidence="7">
    <location>
        <begin position="383"/>
        <end position="405"/>
    </location>
</feature>
<name>A0A4Q7PNY2_9FIRM</name>
<dbReference type="SUPFAM" id="SSF103473">
    <property type="entry name" value="MFS general substrate transporter"/>
    <property type="match status" value="1"/>
</dbReference>
<evidence type="ECO:0000256" key="5">
    <source>
        <dbReference type="ARBA" id="ARBA00022989"/>
    </source>
</evidence>
<sequence>MKQDSNSSKLFTRDFTLVVIGQVISLFGNAILRFALPLYLLRLTGSSTLFGTVTACSFIPMILLSLVGGVLADRINKRNIMVILDFCTAALITIFCLSMGKLPVVPLFIVFLMILYGISGTYQPAVQASVPALVRQEKLMEGNAVINFVNTLSGLTGPVIGGILFGIWGIYPILIISIACFTFSAIMEIFIVIPYQKRPAQKGLLSVAKSDLSESWRFTRDRKPAFFSVVAALAAFNLVLSPAMIVGIPVMVVNILGMDDFSLGLAQGVMGLGGLAGGLAAGPLASLIPVRRSYWLLLTCALSSVLMGAALLPGLPALAGYLIILAGSFTAMGASTLFTIQISTVVQQQTPAHLVGKIMAAIISVSMCTQPLGQAVYGLLFDLLSGVPFLVMFGAGAAALAISLYSKKAFIKLEDVSR</sequence>
<dbReference type="CDD" id="cd06173">
    <property type="entry name" value="MFS_MefA_like"/>
    <property type="match status" value="1"/>
</dbReference>
<feature type="transmembrane region" description="Helical" evidence="7">
    <location>
        <begin position="106"/>
        <end position="125"/>
    </location>
</feature>
<keyword evidence="5 7" id="KW-1133">Transmembrane helix</keyword>
<evidence type="ECO:0000313" key="9">
    <source>
        <dbReference type="EMBL" id="RZT02604.1"/>
    </source>
</evidence>
<dbReference type="PROSITE" id="PS50850">
    <property type="entry name" value="MFS"/>
    <property type="match status" value="1"/>
</dbReference>
<comment type="caution">
    <text evidence="9">The sequence shown here is derived from an EMBL/GenBank/DDBJ whole genome shotgun (WGS) entry which is preliminary data.</text>
</comment>
<accession>A0A4Q7PNY2</accession>
<keyword evidence="10" id="KW-1185">Reference proteome</keyword>
<protein>
    <submittedName>
        <fullName evidence="9">Sugar phosphate permease</fullName>
    </submittedName>
</protein>
<feature type="transmembrane region" description="Helical" evidence="7">
    <location>
        <begin position="48"/>
        <end position="72"/>
    </location>
</feature>
<feature type="domain" description="Major facilitator superfamily (MFS) profile" evidence="8">
    <location>
        <begin position="1"/>
        <end position="197"/>
    </location>
</feature>
<comment type="subcellular location">
    <subcellularLocation>
        <location evidence="1">Cell membrane</location>
        <topology evidence="1">Multi-pass membrane protein</topology>
    </subcellularLocation>
</comment>
<dbReference type="RefSeq" id="WP_130433121.1">
    <property type="nucleotide sequence ID" value="NZ_SGXF01000001.1"/>
</dbReference>
<keyword evidence="3" id="KW-1003">Cell membrane</keyword>
<keyword evidence="4 7" id="KW-0812">Transmembrane</keyword>
<evidence type="ECO:0000256" key="3">
    <source>
        <dbReference type="ARBA" id="ARBA00022475"/>
    </source>
</evidence>
<dbReference type="Proteomes" id="UP000292927">
    <property type="component" value="Unassembled WGS sequence"/>
</dbReference>
<organism evidence="9 10">
    <name type="scientific">Cuneatibacter caecimuris</name>
    <dbReference type="NCBI Taxonomy" id="1796618"/>
    <lineage>
        <taxon>Bacteria</taxon>
        <taxon>Bacillati</taxon>
        <taxon>Bacillota</taxon>
        <taxon>Clostridia</taxon>
        <taxon>Lachnospirales</taxon>
        <taxon>Lachnospiraceae</taxon>
        <taxon>Cuneatibacter</taxon>
    </lineage>
</organism>
<evidence type="ECO:0000256" key="7">
    <source>
        <dbReference type="SAM" id="Phobius"/>
    </source>
</evidence>
<dbReference type="AlphaFoldDB" id="A0A4Q7PNY2"/>
<feature type="transmembrane region" description="Helical" evidence="7">
    <location>
        <begin position="294"/>
        <end position="312"/>
    </location>
</feature>
<feature type="transmembrane region" description="Helical" evidence="7">
    <location>
        <begin position="354"/>
        <end position="377"/>
    </location>
</feature>
<evidence type="ECO:0000313" key="10">
    <source>
        <dbReference type="Proteomes" id="UP000292927"/>
    </source>
</evidence>
<dbReference type="InterPro" id="IPR036259">
    <property type="entry name" value="MFS_trans_sf"/>
</dbReference>
<dbReference type="PANTHER" id="PTHR43266:SF9">
    <property type="entry name" value="PERMEASE, MAJOR FACILITATOR SUPERFAMILY-RELATED"/>
    <property type="match status" value="1"/>
</dbReference>
<dbReference type="Pfam" id="PF07690">
    <property type="entry name" value="MFS_1"/>
    <property type="match status" value="1"/>
</dbReference>
<dbReference type="InterPro" id="IPR020846">
    <property type="entry name" value="MFS_dom"/>
</dbReference>
<feature type="transmembrane region" description="Helical" evidence="7">
    <location>
        <begin position="173"/>
        <end position="195"/>
    </location>
</feature>
<keyword evidence="6 7" id="KW-0472">Membrane</keyword>
<gene>
    <name evidence="9" type="ORF">EV209_0725</name>
</gene>
<feature type="transmembrane region" description="Helical" evidence="7">
    <location>
        <begin position="79"/>
        <end position="100"/>
    </location>
</feature>
<evidence type="ECO:0000259" key="8">
    <source>
        <dbReference type="PROSITE" id="PS50850"/>
    </source>
</evidence>
<feature type="transmembrane region" description="Helical" evidence="7">
    <location>
        <begin position="225"/>
        <end position="252"/>
    </location>
</feature>
<evidence type="ECO:0000256" key="6">
    <source>
        <dbReference type="ARBA" id="ARBA00023136"/>
    </source>
</evidence>
<dbReference type="EMBL" id="SGXF01000001">
    <property type="protein sequence ID" value="RZT02604.1"/>
    <property type="molecule type" value="Genomic_DNA"/>
</dbReference>
<dbReference type="GO" id="GO:0005886">
    <property type="term" value="C:plasma membrane"/>
    <property type="evidence" value="ECO:0007669"/>
    <property type="project" value="UniProtKB-SubCell"/>
</dbReference>
<evidence type="ECO:0000256" key="1">
    <source>
        <dbReference type="ARBA" id="ARBA00004651"/>
    </source>
</evidence>
<feature type="transmembrane region" description="Helical" evidence="7">
    <location>
        <begin position="264"/>
        <end position="287"/>
    </location>
</feature>
<dbReference type="OrthoDB" id="9763297at2"/>
<proteinExistence type="predicted"/>
<feature type="transmembrane region" description="Helical" evidence="7">
    <location>
        <begin position="15"/>
        <end position="36"/>
    </location>
</feature>
<dbReference type="PANTHER" id="PTHR43266">
    <property type="entry name" value="MACROLIDE-EFFLUX PROTEIN"/>
    <property type="match status" value="1"/>
</dbReference>
<reference evidence="9 10" key="1">
    <citation type="submission" date="2019-02" db="EMBL/GenBank/DDBJ databases">
        <title>Genomic Encyclopedia of Type Strains, Phase IV (KMG-IV): sequencing the most valuable type-strain genomes for metagenomic binning, comparative biology and taxonomic classification.</title>
        <authorList>
            <person name="Goeker M."/>
        </authorList>
    </citation>
    <scope>NUCLEOTIDE SEQUENCE [LARGE SCALE GENOMIC DNA]</scope>
    <source>
        <strain evidence="9 10">DSM 29486</strain>
    </source>
</reference>
<dbReference type="GO" id="GO:0022857">
    <property type="term" value="F:transmembrane transporter activity"/>
    <property type="evidence" value="ECO:0007669"/>
    <property type="project" value="InterPro"/>
</dbReference>
<evidence type="ECO:0000256" key="2">
    <source>
        <dbReference type="ARBA" id="ARBA00022448"/>
    </source>
</evidence>
<dbReference type="Gene3D" id="1.20.1250.20">
    <property type="entry name" value="MFS general substrate transporter like domains"/>
    <property type="match status" value="1"/>
</dbReference>
<evidence type="ECO:0000256" key="4">
    <source>
        <dbReference type="ARBA" id="ARBA00022692"/>
    </source>
</evidence>
<dbReference type="InterPro" id="IPR011701">
    <property type="entry name" value="MFS"/>
</dbReference>